<organism evidence="9 10">
    <name type="scientific">Pararhizobium mangrovi</name>
    <dbReference type="NCBI Taxonomy" id="2590452"/>
    <lineage>
        <taxon>Bacteria</taxon>
        <taxon>Pseudomonadati</taxon>
        <taxon>Pseudomonadota</taxon>
        <taxon>Alphaproteobacteria</taxon>
        <taxon>Hyphomicrobiales</taxon>
        <taxon>Rhizobiaceae</taxon>
        <taxon>Rhizobium/Agrobacterium group</taxon>
        <taxon>Pararhizobium</taxon>
    </lineage>
</organism>
<dbReference type="Pfam" id="PF03466">
    <property type="entry name" value="LysR_substrate"/>
    <property type="match status" value="1"/>
</dbReference>
<dbReference type="PANTHER" id="PTHR30537">
    <property type="entry name" value="HTH-TYPE TRANSCRIPTIONAL REGULATOR"/>
    <property type="match status" value="1"/>
</dbReference>
<evidence type="ECO:0000259" key="8">
    <source>
        <dbReference type="PROSITE" id="PS50931"/>
    </source>
</evidence>
<proteinExistence type="inferred from homology"/>
<dbReference type="InterPro" id="IPR005119">
    <property type="entry name" value="LysR_subst-bd"/>
</dbReference>
<dbReference type="InterPro" id="IPR058163">
    <property type="entry name" value="LysR-type_TF_proteobact-type"/>
</dbReference>
<reference evidence="9 10" key="1">
    <citation type="submission" date="2019-06" db="EMBL/GenBank/DDBJ databases">
        <authorList>
            <person name="Li M."/>
        </authorList>
    </citation>
    <scope>NUCLEOTIDE SEQUENCE [LARGE SCALE GENOMIC DNA]</scope>
    <source>
        <strain evidence="9 10">BGMRC6574</strain>
    </source>
</reference>
<comment type="caution">
    <text evidence="9">The sequence shown here is derived from an EMBL/GenBank/DDBJ whole genome shotgun (WGS) entry which is preliminary data.</text>
</comment>
<evidence type="ECO:0000313" key="9">
    <source>
        <dbReference type="EMBL" id="TPW27699.1"/>
    </source>
</evidence>
<evidence type="ECO:0000256" key="5">
    <source>
        <dbReference type="ARBA" id="ARBA00054626"/>
    </source>
</evidence>
<comment type="similarity">
    <text evidence="1">Belongs to the LysR transcriptional regulatory family.</text>
</comment>
<keyword evidence="4" id="KW-0804">Transcription</keyword>
<dbReference type="Gene3D" id="1.10.10.10">
    <property type="entry name" value="Winged helix-like DNA-binding domain superfamily/Winged helix DNA-binding domain"/>
    <property type="match status" value="1"/>
</dbReference>
<gene>
    <name evidence="9" type="ORF">FJU11_10660</name>
</gene>
<evidence type="ECO:0000313" key="10">
    <source>
        <dbReference type="Proteomes" id="UP000320314"/>
    </source>
</evidence>
<evidence type="ECO:0000256" key="3">
    <source>
        <dbReference type="ARBA" id="ARBA00023125"/>
    </source>
</evidence>
<dbReference type="InterPro" id="IPR036388">
    <property type="entry name" value="WH-like_DNA-bd_sf"/>
</dbReference>
<name>A0A506U575_9HYPH</name>
<evidence type="ECO:0000256" key="7">
    <source>
        <dbReference type="ARBA" id="ARBA00083243"/>
    </source>
</evidence>
<dbReference type="SUPFAM" id="SSF46785">
    <property type="entry name" value="Winged helix' DNA-binding domain"/>
    <property type="match status" value="1"/>
</dbReference>
<evidence type="ECO:0000256" key="6">
    <source>
        <dbReference type="ARBA" id="ARBA00067332"/>
    </source>
</evidence>
<dbReference type="InterPro" id="IPR000847">
    <property type="entry name" value="LysR_HTH_N"/>
</dbReference>
<dbReference type="FunFam" id="1.10.10.10:FF:000001">
    <property type="entry name" value="LysR family transcriptional regulator"/>
    <property type="match status" value="1"/>
</dbReference>
<dbReference type="GO" id="GO:0003677">
    <property type="term" value="F:DNA binding"/>
    <property type="evidence" value="ECO:0007669"/>
    <property type="project" value="UniProtKB-KW"/>
</dbReference>
<dbReference type="RefSeq" id="WP_141167044.1">
    <property type="nucleotide sequence ID" value="NZ_VHLH01000019.1"/>
</dbReference>
<keyword evidence="3" id="KW-0238">DNA-binding</keyword>
<evidence type="ECO:0000256" key="4">
    <source>
        <dbReference type="ARBA" id="ARBA00023163"/>
    </source>
</evidence>
<dbReference type="SUPFAM" id="SSF53850">
    <property type="entry name" value="Periplasmic binding protein-like II"/>
    <property type="match status" value="1"/>
</dbReference>
<sequence length="298" mass="32067">MDQLAAMRSFVAVVDQGGFAAAGRGLGLSGPMVGNHVRFLEARLGGLLLNRTTRAQKLTELGHAYLARCRRVFAELDVADAEAQEMLGVPRGRLRMTAPHSIGATVLPDIISDFLKEHPAVKIDLHLDDGRLDMLASRFDVAIRVGDLEDAALITRSLAPLELVVCAAPAYLDHRGEPSTLADLTTHDCLDFAGSSTPGTWHFEVPGGTKEAKISGPFQANSGFALRAAALAGFGVVMLPKMLLREDIDSGRLIELLTDFRPQSRPVQLLTLPDRHPAPKLRSFVDAVVRELGPRAGS</sequence>
<dbReference type="PANTHER" id="PTHR30537:SF5">
    <property type="entry name" value="HTH-TYPE TRANSCRIPTIONAL ACTIVATOR TTDR-RELATED"/>
    <property type="match status" value="1"/>
</dbReference>
<accession>A0A506U575</accession>
<dbReference type="OrthoDB" id="9786526at2"/>
<dbReference type="Proteomes" id="UP000320314">
    <property type="component" value="Unassembled WGS sequence"/>
</dbReference>
<dbReference type="Gene3D" id="3.40.190.290">
    <property type="match status" value="1"/>
</dbReference>
<dbReference type="PROSITE" id="PS50931">
    <property type="entry name" value="HTH_LYSR"/>
    <property type="match status" value="1"/>
</dbReference>
<dbReference type="InterPro" id="IPR036390">
    <property type="entry name" value="WH_DNA-bd_sf"/>
</dbReference>
<dbReference type="FunFam" id="3.40.190.290:FF:000001">
    <property type="entry name" value="Transcriptional regulator, LysR family"/>
    <property type="match status" value="1"/>
</dbReference>
<evidence type="ECO:0000256" key="1">
    <source>
        <dbReference type="ARBA" id="ARBA00009437"/>
    </source>
</evidence>
<dbReference type="Pfam" id="PF00126">
    <property type="entry name" value="HTH_1"/>
    <property type="match status" value="1"/>
</dbReference>
<protein>
    <recommendedName>
        <fullName evidence="6">HTH-type transcriptional regulator TtuA</fullName>
    </recommendedName>
    <alternativeName>
        <fullName evidence="7">Tartrate utilization transcriptional regulator</fullName>
    </alternativeName>
</protein>
<dbReference type="EMBL" id="VHLH01000019">
    <property type="protein sequence ID" value="TPW27699.1"/>
    <property type="molecule type" value="Genomic_DNA"/>
</dbReference>
<keyword evidence="10" id="KW-1185">Reference proteome</keyword>
<feature type="domain" description="HTH lysR-type" evidence="8">
    <location>
        <begin position="1"/>
        <end position="59"/>
    </location>
</feature>
<evidence type="ECO:0000256" key="2">
    <source>
        <dbReference type="ARBA" id="ARBA00023015"/>
    </source>
</evidence>
<dbReference type="AlphaFoldDB" id="A0A506U575"/>
<keyword evidence="2" id="KW-0805">Transcription regulation</keyword>
<dbReference type="GO" id="GO:0003700">
    <property type="term" value="F:DNA-binding transcription factor activity"/>
    <property type="evidence" value="ECO:0007669"/>
    <property type="project" value="InterPro"/>
</dbReference>
<comment type="function">
    <text evidence="5">Transcriptional regulator of the ttuABCDE tartrate utilization operon.</text>
</comment>